<feature type="region of interest" description="Disordered" evidence="1">
    <location>
        <begin position="396"/>
        <end position="593"/>
    </location>
</feature>
<dbReference type="Gene3D" id="1.10.150.20">
    <property type="entry name" value="5' to 3' exonuclease, C-terminal subdomain"/>
    <property type="match status" value="1"/>
</dbReference>
<evidence type="ECO:0000256" key="1">
    <source>
        <dbReference type="SAM" id="MobiDB-lite"/>
    </source>
</evidence>
<dbReference type="RefSeq" id="WP_121644550.1">
    <property type="nucleotide sequence ID" value="NZ_RCWN01000001.1"/>
</dbReference>
<reference evidence="2 3" key="1">
    <citation type="submission" date="2018-10" db="EMBL/GenBank/DDBJ databases">
        <title>Notoacmeibacter sp. M2BS9Y-3-1, whole genome shotgun sequence.</title>
        <authorList>
            <person name="Tuo L."/>
        </authorList>
    </citation>
    <scope>NUCLEOTIDE SEQUENCE [LARGE SCALE GENOMIC DNA]</scope>
    <source>
        <strain evidence="2 3">M2BS9Y-3-1</strain>
    </source>
</reference>
<dbReference type="EMBL" id="RCWN01000001">
    <property type="protein sequence ID" value="RLQ87581.1"/>
    <property type="molecule type" value="Genomic_DNA"/>
</dbReference>
<dbReference type="AlphaFoldDB" id="A0A3L7JDC5"/>
<dbReference type="Proteomes" id="UP000281094">
    <property type="component" value="Unassembled WGS sequence"/>
</dbReference>
<feature type="compositionally biased region" description="Acidic residues" evidence="1">
    <location>
        <begin position="449"/>
        <end position="463"/>
    </location>
</feature>
<evidence type="ECO:0000313" key="3">
    <source>
        <dbReference type="Proteomes" id="UP000281094"/>
    </source>
</evidence>
<proteinExistence type="predicted"/>
<accession>A0A3L7JDC5</accession>
<feature type="compositionally biased region" description="Polar residues" evidence="1">
    <location>
        <begin position="269"/>
        <end position="284"/>
    </location>
</feature>
<comment type="caution">
    <text evidence="2">The sequence shown here is derived from an EMBL/GenBank/DDBJ whole genome shotgun (WGS) entry which is preliminary data.</text>
</comment>
<evidence type="ECO:0000313" key="2">
    <source>
        <dbReference type="EMBL" id="RLQ87581.1"/>
    </source>
</evidence>
<sequence>MSVSLPFIQALILFAWAAVLGAFVGWLPRRLIFVTRGKKQLAPSVSPSQSHRPAGRARDLIEAVSAPRPVQPAREQTLPRTQSWQDLAELSQASAASAMAGAGRPATSLLPPAKTEERWALRVERAPRPTAVTKWPRTEEVRDSDPPATDWRAAVPEHGDYALATSVDAAPFRPLDPAIRDAVLGIRTEANEGEDAPPSLLGESEQVEEGAEDAAIRSDAPASPDKLSPTLAIRTMSGEIEHVDLAALGAARFKSSEPQDSPSPLKFLPSQSDESVRLQVSTIGGEQDPLPSVYEGEDENLSASRGREDWRPKKADASLSTGAPPFRPIGDLGALSRSRWGLPAVISETMDEIVKENSVDEHQSQTDTETTWKGRLWGPAVALPLPSAVASRALAEERAAHDLDDDDRAEAGASTQDERLPGPVDEEADAISFEIGMDDDPRQDRLAEAADDLAAEAGEELTEDIASPSLVESEMQQVSIEDEALDSSQENSEKGDLASEPSADSREMEEELDPTSEPPFEDMIAPKKGAFSHAASSPREPQPIEPPLTGDPLMDRPADAHGAAGSFDPPAGSADPSAEDDLSRIRGVGPATERRLHELGVTRYEQIAAWGPDEAAWIGEQLFFPGRVERENWIELARQLIDEQEKRRG</sequence>
<feature type="region of interest" description="Disordered" evidence="1">
    <location>
        <begin position="254"/>
        <end position="333"/>
    </location>
</feature>
<feature type="compositionally biased region" description="Basic and acidic residues" evidence="1">
    <location>
        <begin position="305"/>
        <end position="316"/>
    </location>
</feature>
<keyword evidence="3" id="KW-1185">Reference proteome</keyword>
<name>A0A3L7JDC5_9HYPH</name>
<evidence type="ECO:0008006" key="4">
    <source>
        <dbReference type="Google" id="ProtNLM"/>
    </source>
</evidence>
<protein>
    <recommendedName>
        <fullName evidence="4">NADH-quinone oxidoreductase subunit E</fullName>
    </recommendedName>
</protein>
<organism evidence="2 3">
    <name type="scientific">Notoacmeibacter ruber</name>
    <dbReference type="NCBI Taxonomy" id="2670375"/>
    <lineage>
        <taxon>Bacteria</taxon>
        <taxon>Pseudomonadati</taxon>
        <taxon>Pseudomonadota</taxon>
        <taxon>Alphaproteobacteria</taxon>
        <taxon>Hyphomicrobiales</taxon>
        <taxon>Notoacmeibacteraceae</taxon>
        <taxon>Notoacmeibacter</taxon>
    </lineage>
</organism>
<gene>
    <name evidence="2" type="ORF">D8780_04545</name>
</gene>
<feature type="region of interest" description="Disordered" evidence="1">
    <location>
        <begin position="190"/>
        <end position="228"/>
    </location>
</feature>
<feature type="compositionally biased region" description="Basic and acidic residues" evidence="1">
    <location>
        <begin position="439"/>
        <end position="448"/>
    </location>
</feature>